<evidence type="ECO:0000313" key="3">
    <source>
        <dbReference type="Proteomes" id="UP000005876"/>
    </source>
</evidence>
<evidence type="ECO:0000313" key="2">
    <source>
        <dbReference type="EMBL" id="AET57844.1"/>
    </source>
</evidence>
<dbReference type="HOGENOM" id="CLU_1516478_0_0_9"/>
<dbReference type="AlphaFoldDB" id="G7VY61"/>
<organism evidence="2 3">
    <name type="scientific">Paenibacillus terrae (strain HPL-003)</name>
    <dbReference type="NCBI Taxonomy" id="985665"/>
    <lineage>
        <taxon>Bacteria</taxon>
        <taxon>Bacillati</taxon>
        <taxon>Bacillota</taxon>
        <taxon>Bacilli</taxon>
        <taxon>Bacillales</taxon>
        <taxon>Paenibacillaceae</taxon>
        <taxon>Paenibacillus</taxon>
    </lineage>
</organism>
<dbReference type="KEGG" id="pta:HPL003_05395"/>
<gene>
    <name evidence="2" type="ordered locus">HPL003_05395</name>
</gene>
<dbReference type="EMBL" id="CP003107">
    <property type="protein sequence ID" value="AET57844.1"/>
    <property type="molecule type" value="Genomic_DNA"/>
</dbReference>
<accession>G7VY61</accession>
<dbReference type="OrthoDB" id="3477708at2"/>
<dbReference type="InterPro" id="IPR054254">
    <property type="entry name" value="DUF6985"/>
</dbReference>
<reference evidence="3" key="1">
    <citation type="submission" date="2011-11" db="EMBL/GenBank/DDBJ databases">
        <title>Complete sequence of Paenibacillus terrae HPL-003.</title>
        <authorList>
            <person name="Shin S.H."/>
            <person name="Kim S."/>
            <person name="Kim J.Y."/>
        </authorList>
    </citation>
    <scope>NUCLEOTIDE SEQUENCE [LARGE SCALE GENOMIC DNA]</scope>
    <source>
        <strain evidence="3">HPL-003</strain>
    </source>
</reference>
<feature type="domain" description="DUF6985" evidence="1">
    <location>
        <begin position="13"/>
        <end position="167"/>
    </location>
</feature>
<protein>
    <recommendedName>
        <fullName evidence="1">DUF6985 domain-containing protein</fullName>
    </recommendedName>
</protein>
<evidence type="ECO:0000259" key="1">
    <source>
        <dbReference type="Pfam" id="PF22481"/>
    </source>
</evidence>
<reference evidence="2 3" key="3">
    <citation type="journal article" date="2012" name="J. Bacteriol.">
        <title>Genome Sequence of Paenibacillus terrae HPL-003, a Xylanase-Producing Bacterium Isolated from Soil Found in Forest Residue.</title>
        <authorList>
            <person name="Shin S.H."/>
            <person name="Kim S."/>
            <person name="Kim J.Y."/>
            <person name="Song H.Y."/>
            <person name="Cho S.J."/>
            <person name="Kim D.R."/>
            <person name="Lee K.I."/>
            <person name="Lim H.K."/>
            <person name="Park N.J."/>
            <person name="Hwang I.T."/>
            <person name="Yang K.S."/>
        </authorList>
    </citation>
    <scope>NUCLEOTIDE SEQUENCE [LARGE SCALE GENOMIC DNA]</scope>
    <source>
        <strain evidence="2 3">HPL-003</strain>
    </source>
</reference>
<dbReference type="Pfam" id="PF22481">
    <property type="entry name" value="DUF6985"/>
    <property type="match status" value="1"/>
</dbReference>
<reference key="2">
    <citation type="submission" date="2011-11" db="EMBL/GenBank/DDBJ databases">
        <authorList>
            <person name="Shin S.H."/>
            <person name="Kim S."/>
            <person name="Kim J.Y."/>
        </authorList>
    </citation>
    <scope>NUCLEOTIDE SEQUENCE</scope>
    <source>
        <strain>HPL-003</strain>
    </source>
</reference>
<dbReference type="RefSeq" id="WP_014278595.1">
    <property type="nucleotide sequence ID" value="NC_016641.1"/>
</dbReference>
<proteinExistence type="predicted"/>
<name>G7VY61_PAETH</name>
<dbReference type="eggNOG" id="ENOG502ZV5K">
    <property type="taxonomic scope" value="Bacteria"/>
</dbReference>
<dbReference type="Proteomes" id="UP000005876">
    <property type="component" value="Chromosome"/>
</dbReference>
<sequence>MNWERWYMELDQDDETWEVSEEVVLRGTVQLHFCGQDSEAEIEFIVSADSEEEAQSIREPKQEQKKTWEQYMAHGPDIHPRVLEAIHHYYADVVEKYRNAYTSWGEDPDEYAPYVERSEQLLKRLHLVSILIPDTTEEDELYLNFSCSWDREHGLGVHMKQGTPEHIQGAYTLYDLE</sequence>